<feature type="domain" description="HTH cro/C1-type" evidence="1">
    <location>
        <begin position="43"/>
        <end position="82"/>
    </location>
</feature>
<gene>
    <name evidence="2" type="ORF">J2S41_005676</name>
</gene>
<sequence length="90" mass="9730">MIQTQTCDTESHESDVPPSVRLRVEVFDALMAGRGHRTVAAQADALGVNRSTLFRLRAGETVPNLDLAMTMAAVAGTKVEALFERAESSR</sequence>
<keyword evidence="3" id="KW-1185">Reference proteome</keyword>
<dbReference type="Proteomes" id="UP001183643">
    <property type="component" value="Unassembled WGS sequence"/>
</dbReference>
<dbReference type="InterPro" id="IPR001387">
    <property type="entry name" value="Cro/C1-type_HTH"/>
</dbReference>
<dbReference type="RefSeq" id="WP_310372089.1">
    <property type="nucleotide sequence ID" value="NZ_JAVDYB010000001.1"/>
</dbReference>
<evidence type="ECO:0000313" key="3">
    <source>
        <dbReference type="Proteomes" id="UP001183643"/>
    </source>
</evidence>
<dbReference type="CDD" id="cd00093">
    <property type="entry name" value="HTH_XRE"/>
    <property type="match status" value="1"/>
</dbReference>
<protein>
    <submittedName>
        <fullName evidence="2">DNA-binding XRE family transcriptional regulator</fullName>
    </submittedName>
</protein>
<organism evidence="2 3">
    <name type="scientific">Catenuloplanes atrovinosus</name>
    <dbReference type="NCBI Taxonomy" id="137266"/>
    <lineage>
        <taxon>Bacteria</taxon>
        <taxon>Bacillati</taxon>
        <taxon>Actinomycetota</taxon>
        <taxon>Actinomycetes</taxon>
        <taxon>Micromonosporales</taxon>
        <taxon>Micromonosporaceae</taxon>
        <taxon>Catenuloplanes</taxon>
    </lineage>
</organism>
<evidence type="ECO:0000259" key="1">
    <source>
        <dbReference type="PROSITE" id="PS50943"/>
    </source>
</evidence>
<dbReference type="InterPro" id="IPR010982">
    <property type="entry name" value="Lambda_DNA-bd_dom_sf"/>
</dbReference>
<name>A0AAE3YV21_9ACTN</name>
<dbReference type="EMBL" id="JAVDYB010000001">
    <property type="protein sequence ID" value="MDR7278898.1"/>
    <property type="molecule type" value="Genomic_DNA"/>
</dbReference>
<dbReference type="AlphaFoldDB" id="A0AAE3YV21"/>
<reference evidence="2" key="1">
    <citation type="submission" date="2023-07" db="EMBL/GenBank/DDBJ databases">
        <title>Sequencing the genomes of 1000 actinobacteria strains.</title>
        <authorList>
            <person name="Klenk H.-P."/>
        </authorList>
    </citation>
    <scope>NUCLEOTIDE SEQUENCE</scope>
    <source>
        <strain evidence="2">DSM 44707</strain>
    </source>
</reference>
<dbReference type="SUPFAM" id="SSF47413">
    <property type="entry name" value="lambda repressor-like DNA-binding domains"/>
    <property type="match status" value="1"/>
</dbReference>
<keyword evidence="2" id="KW-0238">DNA-binding</keyword>
<evidence type="ECO:0000313" key="2">
    <source>
        <dbReference type="EMBL" id="MDR7278898.1"/>
    </source>
</evidence>
<dbReference type="Gene3D" id="1.10.260.40">
    <property type="entry name" value="lambda repressor-like DNA-binding domains"/>
    <property type="match status" value="1"/>
</dbReference>
<proteinExistence type="predicted"/>
<accession>A0AAE3YV21</accession>
<dbReference type="PROSITE" id="PS50943">
    <property type="entry name" value="HTH_CROC1"/>
    <property type="match status" value="1"/>
</dbReference>
<comment type="caution">
    <text evidence="2">The sequence shown here is derived from an EMBL/GenBank/DDBJ whole genome shotgun (WGS) entry which is preliminary data.</text>
</comment>
<dbReference type="GO" id="GO:0003677">
    <property type="term" value="F:DNA binding"/>
    <property type="evidence" value="ECO:0007669"/>
    <property type="project" value="UniProtKB-KW"/>
</dbReference>